<comment type="caution">
    <text evidence="5">The sequence shown here is derived from an EMBL/GenBank/DDBJ whole genome shotgun (WGS) entry which is preliminary data.</text>
</comment>
<dbReference type="GO" id="GO:0004190">
    <property type="term" value="F:aspartic-type endopeptidase activity"/>
    <property type="evidence" value="ECO:0007669"/>
    <property type="project" value="UniProtKB-KW"/>
</dbReference>
<protein>
    <recommendedName>
        <fullName evidence="7">Hydrogenase maturation protease</fullName>
    </recommendedName>
</protein>
<comment type="similarity">
    <text evidence="1">Belongs to the peptidase A31 family.</text>
</comment>
<organism evidence="5 6">
    <name type="scientific">Zestosphaera tikiterensis</name>
    <dbReference type="NCBI Taxonomy" id="1973259"/>
    <lineage>
        <taxon>Archaea</taxon>
        <taxon>Thermoproteota</taxon>
        <taxon>Thermoprotei</taxon>
        <taxon>Desulfurococcales</taxon>
        <taxon>Desulfurococcaceae</taxon>
        <taxon>Zestosphaera</taxon>
    </lineage>
</organism>
<sequence>MVAVAETLHKLICDQSAKIVCLGTELRSDDKVGLLFCDFLASLGFERSRLIKCEFGLENCLNELIENKVSKALIVDAAIFTSEELHYAFVGLEDIKDFKLATTHSIPLSHVINILRSEGLLNEILILGIAAKNLDVGEEITPEVLKTSEELAHLIIKLTEECG</sequence>
<evidence type="ECO:0000256" key="3">
    <source>
        <dbReference type="ARBA" id="ARBA00022750"/>
    </source>
</evidence>
<dbReference type="AlphaFoldDB" id="A0A2R7Y8N2"/>
<dbReference type="Proteomes" id="UP000244093">
    <property type="component" value="Unassembled WGS sequence"/>
</dbReference>
<reference evidence="5 6" key="1">
    <citation type="journal article" date="2018" name="Syst. Appl. Microbiol.">
        <title>A new symbiotic nanoarchaeote (Candidatus Nanoclepta minutus) and its host (Zestosphaera tikiterensis gen. nov., sp. nov.) from a New Zealand hot spring.</title>
        <authorList>
            <person name="St John E."/>
            <person name="Liu Y."/>
            <person name="Podar M."/>
            <person name="Stott M.B."/>
            <person name="Meneghin J."/>
            <person name="Chen Z."/>
            <person name="Lagutin K."/>
            <person name="Mitchell K."/>
            <person name="Reysenbach A.L."/>
        </authorList>
    </citation>
    <scope>NUCLEOTIDE SEQUENCE [LARGE SCALE GENOMIC DNA]</scope>
    <source>
        <strain evidence="5">NZ3</strain>
    </source>
</reference>
<name>A0A2R7Y8N2_9CREN</name>
<dbReference type="NCBIfam" id="TIGR00072">
    <property type="entry name" value="hydrog_prot"/>
    <property type="match status" value="1"/>
</dbReference>
<evidence type="ECO:0000256" key="2">
    <source>
        <dbReference type="ARBA" id="ARBA00022670"/>
    </source>
</evidence>
<dbReference type="Gene3D" id="3.40.50.1450">
    <property type="entry name" value="HybD-like"/>
    <property type="match status" value="1"/>
</dbReference>
<proteinExistence type="inferred from homology"/>
<keyword evidence="3" id="KW-0064">Aspartyl protease</keyword>
<evidence type="ECO:0000256" key="1">
    <source>
        <dbReference type="ARBA" id="ARBA00006814"/>
    </source>
</evidence>
<dbReference type="PANTHER" id="PTHR30302">
    <property type="entry name" value="HYDROGENASE 1 MATURATION PROTEASE"/>
    <property type="match status" value="1"/>
</dbReference>
<accession>A0A2R7Y8N2</accession>
<keyword evidence="2" id="KW-0645">Protease</keyword>
<dbReference type="SUPFAM" id="SSF53163">
    <property type="entry name" value="HybD-like"/>
    <property type="match status" value="1"/>
</dbReference>
<evidence type="ECO:0008006" key="7">
    <source>
        <dbReference type="Google" id="ProtNLM"/>
    </source>
</evidence>
<dbReference type="GO" id="GO:0008047">
    <property type="term" value="F:enzyme activator activity"/>
    <property type="evidence" value="ECO:0007669"/>
    <property type="project" value="InterPro"/>
</dbReference>
<evidence type="ECO:0000313" key="6">
    <source>
        <dbReference type="Proteomes" id="UP000244093"/>
    </source>
</evidence>
<dbReference type="EMBL" id="NBVN01000001">
    <property type="protein sequence ID" value="PUA33894.1"/>
    <property type="molecule type" value="Genomic_DNA"/>
</dbReference>
<dbReference type="InterPro" id="IPR023430">
    <property type="entry name" value="Pept_HybD-like_dom_sf"/>
</dbReference>
<dbReference type="GO" id="GO:0016485">
    <property type="term" value="P:protein processing"/>
    <property type="evidence" value="ECO:0007669"/>
    <property type="project" value="TreeGrafter"/>
</dbReference>
<evidence type="ECO:0000313" key="5">
    <source>
        <dbReference type="EMBL" id="PUA33894.1"/>
    </source>
</evidence>
<dbReference type="InterPro" id="IPR000671">
    <property type="entry name" value="Peptidase_A31"/>
</dbReference>
<dbReference type="Pfam" id="PF01750">
    <property type="entry name" value="HycI"/>
    <property type="match status" value="1"/>
</dbReference>
<gene>
    <name evidence="5" type="ORF">B7O98_00275</name>
</gene>
<evidence type="ECO:0000256" key="4">
    <source>
        <dbReference type="ARBA" id="ARBA00022801"/>
    </source>
</evidence>
<keyword evidence="4" id="KW-0378">Hydrolase</keyword>
<dbReference type="PANTHER" id="PTHR30302:SF1">
    <property type="entry name" value="HYDROGENASE 2 MATURATION PROTEASE"/>
    <property type="match status" value="1"/>
</dbReference>